<feature type="transmembrane region" description="Helical" evidence="9">
    <location>
        <begin position="344"/>
        <end position="365"/>
    </location>
</feature>
<gene>
    <name evidence="11" type="ORF">L227DRAFT_550053</name>
</gene>
<dbReference type="PROSITE" id="PS51371">
    <property type="entry name" value="CBS"/>
    <property type="match status" value="1"/>
</dbReference>
<dbReference type="STRING" id="1328759.A0A5C2S5N5"/>
<reference evidence="11" key="1">
    <citation type="journal article" date="2018" name="Genome Biol. Evol.">
        <title>Genomics and development of Lentinus tigrinus, a white-rot wood-decaying mushroom with dimorphic fruiting bodies.</title>
        <authorList>
            <person name="Wu B."/>
            <person name="Xu Z."/>
            <person name="Knudson A."/>
            <person name="Carlson A."/>
            <person name="Chen N."/>
            <person name="Kovaka S."/>
            <person name="LaButti K."/>
            <person name="Lipzen A."/>
            <person name="Pennachio C."/>
            <person name="Riley R."/>
            <person name="Schakwitz W."/>
            <person name="Umezawa K."/>
            <person name="Ohm R.A."/>
            <person name="Grigoriev I.V."/>
            <person name="Nagy L.G."/>
            <person name="Gibbons J."/>
            <person name="Hibbett D."/>
        </authorList>
    </citation>
    <scope>NUCLEOTIDE SEQUENCE [LARGE SCALE GENOMIC DNA]</scope>
    <source>
        <strain evidence="11">ALCF2SS1-6</strain>
    </source>
</reference>
<sequence>MWSAGSDSHQSWDKGGDRDIHDAEAYEFINTETGPLLSSRSLEKQVAYEEGSTIDWLREEAAERERKRVIRSQRGLHGLLALVLDSAGMWMVIILTGIGVGVLGAWLDVLVKWLGDLREGRCTYGFFYNQVACCSGLDPGEVCNEWQSWSEYLHVRSIFGQSLLQAAIYIALSIGFAGSSAVLVMTYAPYAFHTGIPEIKAILSGYVLDAFLGPWVLLIKSLGLALAVASGLSLGKEGPLVHVACCWAFLLSRVFKQYRQNEARKRKLLAAAAAAGVSVAFGSPLGGVLFGLEELDTFSNDSDVMWRGFVTSVIAAVSLQYIDPFGTSKLVLFQVSESASTWRAFELVPWIFLAVIGGILGSLLIKLNAAVAAYRRHSVLHEWPIVEVVGFTAITAAVSYLVVFLRVQSSELVANLFQECDPTKPDYHGLCNPTAIWANVFLLILTAMTKIGFTAWTFGMMVPAGIFLPTIAIGACIGRAVGLITQGLYRTYPQAWIFSSCPPDPTVRCISPGFYAVVGASAMLGGVTRMTVSIVVILFELTGALSHVLPIMISVMVAKWVADAFGKDGIYAIWIAMRQYPWLPPRDFRDKGQTAAHVMKPAGNLVVISDDGRGCTVKELDELVRRHQFRGFPVVHGEQLLGIVMRDKLRACIDGLLAEDASTDRRCTFLPPSRVEQGDSGTVDLSQLLEEAMLQLRKDVPLELVVNMFQKLNLRHILFSQEGKLMGMVTKTDIVWLLTADSAHAGALAAH</sequence>
<comment type="subcellular location">
    <subcellularLocation>
        <location evidence="1 9">Membrane</location>
        <topology evidence="1 9">Multi-pass membrane protein</topology>
    </subcellularLocation>
</comment>
<dbReference type="Proteomes" id="UP000313359">
    <property type="component" value="Unassembled WGS sequence"/>
</dbReference>
<feature type="domain" description="CBS" evidence="10">
    <location>
        <begin position="599"/>
        <end position="659"/>
    </location>
</feature>
<feature type="transmembrane region" description="Helical" evidence="9">
    <location>
        <begin position="436"/>
        <end position="458"/>
    </location>
</feature>
<keyword evidence="5 9" id="KW-0406">Ion transport</keyword>
<dbReference type="InterPro" id="IPR014743">
    <property type="entry name" value="Cl-channel_core"/>
</dbReference>
<accession>A0A5C2S5N5</accession>
<evidence type="ECO:0000256" key="5">
    <source>
        <dbReference type="ARBA" id="ARBA00023065"/>
    </source>
</evidence>
<evidence type="ECO:0000256" key="6">
    <source>
        <dbReference type="ARBA" id="ARBA00023136"/>
    </source>
</evidence>
<organism evidence="11 12">
    <name type="scientific">Lentinus tigrinus ALCF2SS1-6</name>
    <dbReference type="NCBI Taxonomy" id="1328759"/>
    <lineage>
        <taxon>Eukaryota</taxon>
        <taxon>Fungi</taxon>
        <taxon>Dikarya</taxon>
        <taxon>Basidiomycota</taxon>
        <taxon>Agaricomycotina</taxon>
        <taxon>Agaricomycetes</taxon>
        <taxon>Polyporales</taxon>
        <taxon>Polyporaceae</taxon>
        <taxon>Lentinus</taxon>
    </lineage>
</organism>
<evidence type="ECO:0000313" key="11">
    <source>
        <dbReference type="EMBL" id="RPD59093.1"/>
    </source>
</evidence>
<dbReference type="GO" id="GO:0005769">
    <property type="term" value="C:early endosome"/>
    <property type="evidence" value="ECO:0007669"/>
    <property type="project" value="TreeGrafter"/>
</dbReference>
<evidence type="ECO:0000256" key="2">
    <source>
        <dbReference type="ARBA" id="ARBA00022448"/>
    </source>
</evidence>
<dbReference type="GO" id="GO:0005886">
    <property type="term" value="C:plasma membrane"/>
    <property type="evidence" value="ECO:0007669"/>
    <property type="project" value="TreeGrafter"/>
</dbReference>
<evidence type="ECO:0000259" key="10">
    <source>
        <dbReference type="PROSITE" id="PS51371"/>
    </source>
</evidence>
<dbReference type="GO" id="GO:0005247">
    <property type="term" value="F:voltage-gated chloride channel activity"/>
    <property type="evidence" value="ECO:0007669"/>
    <property type="project" value="TreeGrafter"/>
</dbReference>
<dbReference type="AlphaFoldDB" id="A0A5C2S5N5"/>
<evidence type="ECO:0000256" key="9">
    <source>
        <dbReference type="RuleBase" id="RU361221"/>
    </source>
</evidence>
<feature type="transmembrane region" description="Helical" evidence="9">
    <location>
        <begin position="385"/>
        <end position="405"/>
    </location>
</feature>
<evidence type="ECO:0000256" key="7">
    <source>
        <dbReference type="ARBA" id="ARBA00023214"/>
    </source>
</evidence>
<keyword evidence="2 9" id="KW-0813">Transport</keyword>
<dbReference type="InterPro" id="IPR046342">
    <property type="entry name" value="CBS_dom_sf"/>
</dbReference>
<evidence type="ECO:0000313" key="12">
    <source>
        <dbReference type="Proteomes" id="UP000313359"/>
    </source>
</evidence>
<comment type="similarity">
    <text evidence="9">Belongs to the chloride channel (TC 2.A.49) family.</text>
</comment>
<evidence type="ECO:0000256" key="8">
    <source>
        <dbReference type="PROSITE-ProRule" id="PRU00703"/>
    </source>
</evidence>
<dbReference type="InterPro" id="IPR001807">
    <property type="entry name" value="ClC"/>
</dbReference>
<dbReference type="CDD" id="cd03684">
    <property type="entry name" value="ClC_3_like"/>
    <property type="match status" value="1"/>
</dbReference>
<protein>
    <recommendedName>
        <fullName evidence="9">Chloride channel protein</fullName>
    </recommendedName>
</protein>
<dbReference type="PANTHER" id="PTHR45711">
    <property type="entry name" value="CHLORIDE CHANNEL PROTEIN"/>
    <property type="match status" value="1"/>
</dbReference>
<dbReference type="EMBL" id="ML122272">
    <property type="protein sequence ID" value="RPD59093.1"/>
    <property type="molecule type" value="Genomic_DNA"/>
</dbReference>
<dbReference type="InterPro" id="IPR000644">
    <property type="entry name" value="CBS_dom"/>
</dbReference>
<dbReference type="Gene3D" id="1.10.3080.10">
    <property type="entry name" value="Clc chloride channel"/>
    <property type="match status" value="1"/>
</dbReference>
<evidence type="ECO:0000256" key="3">
    <source>
        <dbReference type="ARBA" id="ARBA00022692"/>
    </source>
</evidence>
<name>A0A5C2S5N5_9APHY</name>
<dbReference type="PANTHER" id="PTHR45711:SF6">
    <property type="entry name" value="CHLORIDE CHANNEL PROTEIN"/>
    <property type="match status" value="1"/>
</dbReference>
<feature type="transmembrane region" description="Helical" evidence="9">
    <location>
        <begin position="240"/>
        <end position="256"/>
    </location>
</feature>
<keyword evidence="7 9" id="KW-0868">Chloride</keyword>
<dbReference type="Gene3D" id="3.10.580.10">
    <property type="entry name" value="CBS-domain"/>
    <property type="match status" value="1"/>
</dbReference>
<dbReference type="SUPFAM" id="SSF81340">
    <property type="entry name" value="Clc chloride channel"/>
    <property type="match status" value="1"/>
</dbReference>
<dbReference type="FunFam" id="1.10.3080.10:FF:000024">
    <property type="entry name" value="Voltage-gated chloride channel, putative"/>
    <property type="match status" value="1"/>
</dbReference>
<proteinExistence type="inferred from homology"/>
<feature type="transmembrane region" description="Helical" evidence="9">
    <location>
        <begin position="76"/>
        <end position="107"/>
    </location>
</feature>
<dbReference type="GO" id="GO:0005794">
    <property type="term" value="C:Golgi apparatus"/>
    <property type="evidence" value="ECO:0007669"/>
    <property type="project" value="TreeGrafter"/>
</dbReference>
<dbReference type="Pfam" id="PF00654">
    <property type="entry name" value="Voltage_CLC"/>
    <property type="match status" value="1"/>
</dbReference>
<dbReference type="OrthoDB" id="44789at2759"/>
<evidence type="ECO:0000256" key="1">
    <source>
        <dbReference type="ARBA" id="ARBA00004141"/>
    </source>
</evidence>
<feature type="transmembrane region" description="Helical" evidence="9">
    <location>
        <begin position="464"/>
        <end position="484"/>
    </location>
</feature>
<feature type="transmembrane region" description="Helical" evidence="9">
    <location>
        <begin position="544"/>
        <end position="562"/>
    </location>
</feature>
<keyword evidence="3 9" id="KW-0812">Transmembrane</keyword>
<dbReference type="PRINTS" id="PR00762">
    <property type="entry name" value="CLCHANNEL"/>
</dbReference>
<feature type="transmembrane region" description="Helical" evidence="9">
    <location>
        <begin position="211"/>
        <end position="234"/>
    </location>
</feature>
<feature type="transmembrane region" description="Helical" evidence="9">
    <location>
        <begin position="268"/>
        <end position="292"/>
    </location>
</feature>
<keyword evidence="12" id="KW-1185">Reference proteome</keyword>
<dbReference type="SMART" id="SM00116">
    <property type="entry name" value="CBS"/>
    <property type="match status" value="2"/>
</dbReference>
<feature type="transmembrane region" description="Helical" evidence="9">
    <location>
        <begin position="166"/>
        <end position="190"/>
    </location>
</feature>
<feature type="transmembrane region" description="Helical" evidence="9">
    <location>
        <begin position="514"/>
        <end position="538"/>
    </location>
</feature>
<evidence type="ECO:0000256" key="4">
    <source>
        <dbReference type="ARBA" id="ARBA00022989"/>
    </source>
</evidence>
<keyword evidence="4 9" id="KW-1133">Transmembrane helix</keyword>
<keyword evidence="8" id="KW-0129">CBS domain</keyword>
<keyword evidence="6 9" id="KW-0472">Membrane</keyword>
<dbReference type="SUPFAM" id="SSF54631">
    <property type="entry name" value="CBS-domain pair"/>
    <property type="match status" value="1"/>
</dbReference>
<dbReference type="Pfam" id="PF00571">
    <property type="entry name" value="CBS"/>
    <property type="match status" value="1"/>
</dbReference>